<dbReference type="InterPro" id="IPR011810">
    <property type="entry name" value="Cya_phycin_syn"/>
</dbReference>
<dbReference type="SUPFAM" id="SSF56059">
    <property type="entry name" value="Glutathione synthetase ATP-binding domain-like"/>
    <property type="match status" value="1"/>
</dbReference>
<dbReference type="Pfam" id="PF08245">
    <property type="entry name" value="Mur_ligase_M"/>
    <property type="match status" value="1"/>
</dbReference>
<dbReference type="AlphaFoldDB" id="A0A191ZFR1"/>
<dbReference type="SUPFAM" id="SSF53623">
    <property type="entry name" value="MurD-like peptide ligases, catalytic domain"/>
    <property type="match status" value="1"/>
</dbReference>
<evidence type="ECO:0000256" key="4">
    <source>
        <dbReference type="PROSITE-ProRule" id="PRU00409"/>
    </source>
</evidence>
<evidence type="ECO:0000313" key="6">
    <source>
        <dbReference type="EMBL" id="ANJ66695.1"/>
    </source>
</evidence>
<protein>
    <submittedName>
        <fullName evidence="6">Cyanophycin synthetase</fullName>
    </submittedName>
</protein>
<accession>A0A191ZFR1</accession>
<dbReference type="GO" id="GO:0016881">
    <property type="term" value="F:acid-amino acid ligase activity"/>
    <property type="evidence" value="ECO:0007669"/>
    <property type="project" value="InterPro"/>
</dbReference>
<dbReference type="PROSITE" id="PS50975">
    <property type="entry name" value="ATP_GRASP"/>
    <property type="match status" value="1"/>
</dbReference>
<dbReference type="NCBIfam" id="TIGR02068">
    <property type="entry name" value="cya_phycin_syn"/>
    <property type="match status" value="1"/>
</dbReference>
<dbReference type="PANTHER" id="PTHR23135">
    <property type="entry name" value="MUR LIGASE FAMILY MEMBER"/>
    <property type="match status" value="1"/>
</dbReference>
<dbReference type="PANTHER" id="PTHR23135:SF18">
    <property type="entry name" value="CYANOPHYCIN SYNTHETASE"/>
    <property type="match status" value="1"/>
</dbReference>
<dbReference type="Pfam" id="PF18921">
    <property type="entry name" value="Cyanophycin_syn"/>
    <property type="match status" value="1"/>
</dbReference>
<evidence type="ECO:0000256" key="1">
    <source>
        <dbReference type="ARBA" id="ARBA00022598"/>
    </source>
</evidence>
<dbReference type="InterPro" id="IPR044019">
    <property type="entry name" value="Cyanophycin_syn_N"/>
</dbReference>
<evidence type="ECO:0000256" key="3">
    <source>
        <dbReference type="ARBA" id="ARBA00022840"/>
    </source>
</evidence>
<dbReference type="KEGG" id="haz:A9404_04250"/>
<feature type="domain" description="ATP-grasp" evidence="5">
    <location>
        <begin position="223"/>
        <end position="472"/>
    </location>
</feature>
<evidence type="ECO:0000313" key="7">
    <source>
        <dbReference type="Proteomes" id="UP000078596"/>
    </source>
</evidence>
<evidence type="ECO:0000259" key="5">
    <source>
        <dbReference type="PROSITE" id="PS50975"/>
    </source>
</evidence>
<reference evidence="6 7" key="1">
    <citation type="submission" date="2016-06" db="EMBL/GenBank/DDBJ databases">
        <title>Insight into the functional genes involving in sulfur oxidation in Pearl River water.</title>
        <authorList>
            <person name="Luo J."/>
            <person name="Tan X."/>
            <person name="Lin W."/>
        </authorList>
    </citation>
    <scope>NUCLEOTIDE SEQUENCE [LARGE SCALE GENOMIC DNA]</scope>
    <source>
        <strain evidence="6 7">LS2</strain>
    </source>
</reference>
<dbReference type="NCBIfam" id="NF010623">
    <property type="entry name" value="PRK14016.1"/>
    <property type="match status" value="1"/>
</dbReference>
<dbReference type="STRING" id="1860122.A9404_04250"/>
<dbReference type="Proteomes" id="UP000078596">
    <property type="component" value="Chromosome"/>
</dbReference>
<dbReference type="Pfam" id="PF02786">
    <property type="entry name" value="CPSase_L_D2"/>
    <property type="match status" value="1"/>
</dbReference>
<dbReference type="GO" id="GO:0005524">
    <property type="term" value="F:ATP binding"/>
    <property type="evidence" value="ECO:0007669"/>
    <property type="project" value="UniProtKB-UniRule"/>
</dbReference>
<keyword evidence="2 4" id="KW-0547">Nucleotide-binding</keyword>
<dbReference type="Gene3D" id="3.30.470.20">
    <property type="entry name" value="ATP-grasp fold, B domain"/>
    <property type="match status" value="2"/>
</dbReference>
<gene>
    <name evidence="6" type="ORF">A9404_04250</name>
</gene>
<organism evidence="6 7">
    <name type="scientific">Halothiobacillus diazotrophicus</name>
    <dbReference type="NCBI Taxonomy" id="1860122"/>
    <lineage>
        <taxon>Bacteria</taxon>
        <taxon>Pseudomonadati</taxon>
        <taxon>Pseudomonadota</taxon>
        <taxon>Gammaproteobacteria</taxon>
        <taxon>Chromatiales</taxon>
        <taxon>Halothiobacillaceae</taxon>
        <taxon>Halothiobacillus</taxon>
    </lineage>
</organism>
<dbReference type="RefSeq" id="WP_066098995.1">
    <property type="nucleotide sequence ID" value="NZ_CP016027.1"/>
</dbReference>
<keyword evidence="7" id="KW-1185">Reference proteome</keyword>
<proteinExistence type="predicted"/>
<dbReference type="GO" id="GO:0046872">
    <property type="term" value="F:metal ion binding"/>
    <property type="evidence" value="ECO:0007669"/>
    <property type="project" value="InterPro"/>
</dbReference>
<keyword evidence="3 4" id="KW-0067">ATP-binding</keyword>
<evidence type="ECO:0000256" key="2">
    <source>
        <dbReference type="ARBA" id="ARBA00022741"/>
    </source>
</evidence>
<dbReference type="InterPro" id="IPR013221">
    <property type="entry name" value="Mur_ligase_cen"/>
</dbReference>
<sequence length="716" mass="76190">MAKKIEFLNFLSLRGPSIWTYYPVLEVWVDIGDLEECPSNTVPGLYDRLVALLPGLVEHRCSYGERGGFLRRLAEGTWPAHIMEHITLELLTLIGLPGGFGKARETPIRGVYKVVVSAWDEDVTRQALDVARDLLLAAIEDRPFDLDAALAALHEIKDERYLGPSTASIVDAAMIRKIPSIRLSSGSLVQLGYGAARRMIWTAETDRTSAIAEGISRDKDLTKTLLQSCGIPVPTGRTVDSAADAWEAACDLGVPVVIKPEDGNHGRGVFTNLTTQAEIENAYAVAVDEGSGVLIERFIPGVEHRVLVVGDRVAAAARGEEAFVVGDGRSSVLALIESQLNSDPRRGTTENHPLNPVRLDSAARLELARLGLTGESVLTEGQRVLISRHGNVAHDCTALVHPSVAAHCVLAARVVGLDIAGIDLVTPDIGQPLRDVGGAVIEVNAGPGLLMHLKPASGEPAPVGHAIIEHLFGPEETGRIPIVGITGSVHKTATAHLLNHFLRLVGRTVGMASSQGMFVKNRCVAAGDQANRVAANRLLINHNVEVAIIENDSRVILSEGLAYDRCSVGVVTSIDVARHIGPFHIDTPEKVFSVFRTQIDVVLPTGVGVLNADEAMIVDMAELCDGAVLYFTQNPVSPVVAAHRTTGGRAVILDGDTCLFVQGDATIGQLALPATAWPVPALLAALATGWAVDLTIDLMRAGLDTLSDVALPAPRA</sequence>
<name>A0A191ZFR1_9GAMM</name>
<dbReference type="Gene3D" id="3.40.1190.10">
    <property type="entry name" value="Mur-like, catalytic domain"/>
    <property type="match status" value="1"/>
</dbReference>
<dbReference type="InterPro" id="IPR005479">
    <property type="entry name" value="CPAse_ATP-bd"/>
</dbReference>
<keyword evidence="1" id="KW-0436">Ligase</keyword>
<dbReference type="InterPro" id="IPR036565">
    <property type="entry name" value="Mur-like_cat_sf"/>
</dbReference>
<dbReference type="InterPro" id="IPR011761">
    <property type="entry name" value="ATP-grasp"/>
</dbReference>
<dbReference type="EMBL" id="CP016027">
    <property type="protein sequence ID" value="ANJ66695.1"/>
    <property type="molecule type" value="Genomic_DNA"/>
</dbReference>